<keyword evidence="2" id="KW-1185">Reference proteome</keyword>
<gene>
    <name evidence="1" type="primary">MLP1_1</name>
    <name evidence="1" type="ORF">LTR37_000842</name>
</gene>
<evidence type="ECO:0000313" key="1">
    <source>
        <dbReference type="EMBL" id="KAK3724794.1"/>
    </source>
</evidence>
<proteinExistence type="predicted"/>
<protein>
    <submittedName>
        <fullName evidence="1">Protein mlp1</fullName>
    </submittedName>
</protein>
<evidence type="ECO:0000313" key="2">
    <source>
        <dbReference type="Proteomes" id="UP001281147"/>
    </source>
</evidence>
<reference evidence="1" key="1">
    <citation type="submission" date="2023-07" db="EMBL/GenBank/DDBJ databases">
        <title>Black Yeasts Isolated from many extreme environments.</title>
        <authorList>
            <person name="Coleine C."/>
            <person name="Stajich J.E."/>
            <person name="Selbmann L."/>
        </authorList>
    </citation>
    <scope>NUCLEOTIDE SEQUENCE</scope>
    <source>
        <strain evidence="1">CCFEE 5714</strain>
    </source>
</reference>
<dbReference type="Proteomes" id="UP001281147">
    <property type="component" value="Unassembled WGS sequence"/>
</dbReference>
<dbReference type="EMBL" id="JAUTXU010000004">
    <property type="protein sequence ID" value="KAK3724794.1"/>
    <property type="molecule type" value="Genomic_DNA"/>
</dbReference>
<sequence length="2177" mass="244317">MRTRAQSAEPVAFDIPYLSTTYNYQEPDIQTLIDAPTTELVKEFLTSLTAKGQEYDTLKADKLRVDVELENTVRTSETKVKAQKAAVTRNAKEIEALRSKLNDAESAREILSNELKQLRSSTSGSTAETHTLRQRVETLEASNRDALALVESKSTEKDRVATELSEQHGKLLSLRREISQLEERNQSLENAASTQRFKEQSLQQEIDLVKRNNEWHANELQTRTQEHAKFRKERNARIASLQRELEDSTANVEALKRIEATLRQRLEEIQGKADEAFARIASLEEETARKEQGWKAELDGSKRLAELQAQNAATHKARLHEVQGQMDRINEDAREEIGRLQSEIETERADKEQSEAKVAELELQVERLEQQPRASRPGTPMHNGGFDPATPGRAGSPFAVPGSARKYANKLPFTNTEYWAKYNEMQQDLEAERRRTQKLSTAVDEMVTELESRAPEYIEIRKAHDELEQQVLEFSRLLEDANSNRDNALKETERWQSDAEAKTREGEILRQQLRDLATQVKILTVESRCYEEGLDAMSADEKYQLEQMARGDTQNETVTNQFISQKLTIFHNVSELQEQNQRLRDMLRQLGDQMEGEEARRKAAESEANAQEVEELRQQVGRYKDEMQATATQIDSYVKERDMFRRMLQRRGDLYPGMDLQTAFGQSVPPATPQRNGTTDVPQTPRSKDMEDLNKLLKEQQAFFDQYRNESSQDRKMLKDQADSLGREKSSLQSELAHWKSQKTLGDERLQMLQANYNGLRNENTELQKRSQQMAENAAKQDLRTQQVAEELVEARSMAESFRNENANTKAEKELWKRIESRLTEDNKNLMDERSRLNKLVTDLQNMQNERELSDSESRRRLQNRVEGLQTELTETKKKLDQEVEDARQATLRREYQDGQSRTRIDDLVKSLGNVREELVAAKTTRDQLQARVDEMKIELRSAEERAAALQPRPTPRAEPQQNGQQEEEGEEELSAEQRLALEVSDLRRDLELTRNELESARQQVEQYRAIAQGAEEELGSLNETSEQYKEDTDQQIAEKDARAGQLQQRVDDLLAELTTTNNELSELRKKQEESDRVLSEHKTNFEADIARLKDDAERYAEEKKLYQEDLKAQAEIAQQAQQSYEDELVKHAEAAKNLKTVRDQYNALRTEVAGVRAEAEAAKASLERGEESWSEQRERFEGELDELKRRRQDVDEQNRLLHQQMESFSSELSALRSGRSIPSGEGEERAGTPSGDGNLQEVIKYLRREKEIVDVQYELSMQESKRLQQQLDYANAQLEDTRQKLAEERRQSADKVASEGSTNKLMQTINELNLFRESSITLRNEARQARERLEEKSREVERLLAESEPLKGRVGELEGEVEGKDGEIKLLQDDRDHWRERTQNIISKYDRVDPAELEDMKKQLEELKAEKERLETEQAPLREQVDGIDAKVEQAVEENSKTFKEKLENFRNQAKEQNRKQVGKIKDAEGAVEAANADKAKVAEDLEAAKHELEQTKSALQEAQAKATSALNGDAEEGQVDESADDQAALTAKAAQAEANAAEQSARAEALSSEVQQLQTRVSELEGQVSTLQQQLDNALQGEEGEIHSGGHADTETLEKLRQDLSTAQQEVEILRANATGGNQAVSEAQPAEGEKSDADQVAEEVAKLRTEMEQQHELAKQQLKEDHDRRIEAMKSNLRQRMKEEREKIREGMRQELIEEHSTQIQKLNEEHDAAVAKLKDEHKAELDRLANEGGAAVEKAESDTPAVKSEQASSEWPTEFQILDMMKNNARIRGVFNKNVTQRVRNETEKLHNLVAEKDEEIAKLKEAQGVATGGEDKDELQKRLEAAEEEKKELQQKLDAAEDQKNELQQKWDAAEEQKKELQKKIGTTEGDKKEAVRLAVENEGKKSKVQVNMLGIAQAKVAVVRKAAQETPEKSVKEVWEVADKAKPAPKPAAAGGPTASPAPTAPKPAVPESPSQAQGTPAAPSQTQELSEQERILQRQQRFGTGPANGTPTPPSRPGSFGQPSAPAASAQSTPATGGTFGQPSQSVSSGALGQPPRRPSMSSTPGPNPNAPAFTPGGQQQNIGTGPAALRGALSNARGGIPRAGGAAGRPNSGQFQIQGAASGQQQNQQTPPAGRGGVSSGIPRGGAGRGGPQRGGGGGGGANAGQKRPHDGGESGDGKRMRGASSMAL</sequence>
<comment type="caution">
    <text evidence="1">The sequence shown here is derived from an EMBL/GenBank/DDBJ whole genome shotgun (WGS) entry which is preliminary data.</text>
</comment>
<accession>A0ACC3NXL0</accession>
<organism evidence="1 2">
    <name type="scientific">Vermiconidia calcicola</name>
    <dbReference type="NCBI Taxonomy" id="1690605"/>
    <lineage>
        <taxon>Eukaryota</taxon>
        <taxon>Fungi</taxon>
        <taxon>Dikarya</taxon>
        <taxon>Ascomycota</taxon>
        <taxon>Pezizomycotina</taxon>
        <taxon>Dothideomycetes</taxon>
        <taxon>Dothideomycetidae</taxon>
        <taxon>Mycosphaerellales</taxon>
        <taxon>Extremaceae</taxon>
        <taxon>Vermiconidia</taxon>
    </lineage>
</organism>
<name>A0ACC3NXL0_9PEZI</name>